<dbReference type="InterPro" id="IPR011990">
    <property type="entry name" value="TPR-like_helical_dom_sf"/>
</dbReference>
<protein>
    <submittedName>
        <fullName evidence="5">Uncharacterized protein</fullName>
    </submittedName>
</protein>
<keyword evidence="6" id="KW-1185">Reference proteome</keyword>
<evidence type="ECO:0000256" key="4">
    <source>
        <dbReference type="ARBA" id="ARBA00022803"/>
    </source>
</evidence>
<dbReference type="PANTHER" id="PTHR45984">
    <property type="entry name" value="RNA (RNA) POLYMERASE II ASSOCIATED PROTEIN HOMOLOG"/>
    <property type="match status" value="1"/>
</dbReference>
<organism evidence="5 6">
    <name type="scientific">Mycena rosella</name>
    <name type="common">Pink bonnet</name>
    <name type="synonym">Agaricus rosellus</name>
    <dbReference type="NCBI Taxonomy" id="1033263"/>
    <lineage>
        <taxon>Eukaryota</taxon>
        <taxon>Fungi</taxon>
        <taxon>Dikarya</taxon>
        <taxon>Basidiomycota</taxon>
        <taxon>Agaricomycotina</taxon>
        <taxon>Agaricomycetes</taxon>
        <taxon>Agaricomycetidae</taxon>
        <taxon>Agaricales</taxon>
        <taxon>Marasmiineae</taxon>
        <taxon>Mycenaceae</taxon>
        <taxon>Mycena</taxon>
    </lineage>
</organism>
<dbReference type="Gene3D" id="1.25.40.10">
    <property type="entry name" value="Tetratricopeptide repeat domain"/>
    <property type="match status" value="1"/>
</dbReference>
<dbReference type="InterPro" id="IPR019734">
    <property type="entry name" value="TPR_rpt"/>
</dbReference>
<comment type="subcellular location">
    <subcellularLocation>
        <location evidence="1">Cytoplasm</location>
    </subcellularLocation>
</comment>
<gene>
    <name evidence="5" type="ORF">B0H17DRAFT_1281048</name>
</gene>
<dbReference type="Proteomes" id="UP001221757">
    <property type="component" value="Unassembled WGS sequence"/>
</dbReference>
<evidence type="ECO:0000313" key="5">
    <source>
        <dbReference type="EMBL" id="KAJ7707347.1"/>
    </source>
</evidence>
<keyword evidence="3" id="KW-0677">Repeat</keyword>
<dbReference type="GO" id="GO:0005739">
    <property type="term" value="C:mitochondrion"/>
    <property type="evidence" value="ECO:0007669"/>
    <property type="project" value="TreeGrafter"/>
</dbReference>
<dbReference type="EMBL" id="JARKIE010000005">
    <property type="protein sequence ID" value="KAJ7707347.1"/>
    <property type="molecule type" value="Genomic_DNA"/>
</dbReference>
<evidence type="ECO:0000313" key="6">
    <source>
        <dbReference type="Proteomes" id="UP001221757"/>
    </source>
</evidence>
<reference evidence="5" key="1">
    <citation type="submission" date="2023-03" db="EMBL/GenBank/DDBJ databases">
        <title>Massive genome expansion in bonnet fungi (Mycena s.s.) driven by repeated elements and novel gene families across ecological guilds.</title>
        <authorList>
            <consortium name="Lawrence Berkeley National Laboratory"/>
            <person name="Harder C.B."/>
            <person name="Miyauchi S."/>
            <person name="Viragh M."/>
            <person name="Kuo A."/>
            <person name="Thoen E."/>
            <person name="Andreopoulos B."/>
            <person name="Lu D."/>
            <person name="Skrede I."/>
            <person name="Drula E."/>
            <person name="Henrissat B."/>
            <person name="Morin E."/>
            <person name="Kohler A."/>
            <person name="Barry K."/>
            <person name="LaButti K."/>
            <person name="Morin E."/>
            <person name="Salamov A."/>
            <person name="Lipzen A."/>
            <person name="Mereny Z."/>
            <person name="Hegedus B."/>
            <person name="Baldrian P."/>
            <person name="Stursova M."/>
            <person name="Weitz H."/>
            <person name="Taylor A."/>
            <person name="Grigoriev I.V."/>
            <person name="Nagy L.G."/>
            <person name="Martin F."/>
            <person name="Kauserud H."/>
        </authorList>
    </citation>
    <scope>NUCLEOTIDE SEQUENCE</scope>
    <source>
        <strain evidence="5">CBHHK067</strain>
    </source>
</reference>
<evidence type="ECO:0000256" key="2">
    <source>
        <dbReference type="ARBA" id="ARBA00022490"/>
    </source>
</evidence>
<evidence type="ECO:0000256" key="1">
    <source>
        <dbReference type="ARBA" id="ARBA00004496"/>
    </source>
</evidence>
<dbReference type="SUPFAM" id="SSF48452">
    <property type="entry name" value="TPR-like"/>
    <property type="match status" value="1"/>
</dbReference>
<dbReference type="GO" id="GO:0031072">
    <property type="term" value="F:heat shock protein binding"/>
    <property type="evidence" value="ECO:0007669"/>
    <property type="project" value="TreeGrafter"/>
</dbReference>
<dbReference type="GO" id="GO:0005829">
    <property type="term" value="C:cytosol"/>
    <property type="evidence" value="ECO:0007669"/>
    <property type="project" value="TreeGrafter"/>
</dbReference>
<sequence length="144" mass="15927">MSSGTKLKVQGNALFSAKNFKEADKKYTQAIQASDDSEAADQRVGGALCQLRRMYLDASNDAKKATLLDPAYLKAFVRVATAEDALGNYQESTKNWQLALNVLPKFNLTPREQTQMVQYQAGLTTMAAEVVKIKIHLSLARTRL</sequence>
<proteinExistence type="predicted"/>
<dbReference type="AlphaFoldDB" id="A0AAD7GXK8"/>
<dbReference type="GO" id="GO:0006626">
    <property type="term" value="P:protein targeting to mitochondrion"/>
    <property type="evidence" value="ECO:0007669"/>
    <property type="project" value="TreeGrafter"/>
</dbReference>
<name>A0AAD7GXK8_MYCRO</name>
<dbReference type="InterPro" id="IPR051982">
    <property type="entry name" value="CiliaryAsmbly_MitoImport"/>
</dbReference>
<keyword evidence="2" id="KW-0963">Cytoplasm</keyword>
<accession>A0AAD7GXK8</accession>
<keyword evidence="4" id="KW-0802">TPR repeat</keyword>
<dbReference type="PANTHER" id="PTHR45984:SF1">
    <property type="entry name" value="SPAG1 AXONEMAL DYNEIN ASSEMBLY FACTOR"/>
    <property type="match status" value="1"/>
</dbReference>
<comment type="caution">
    <text evidence="5">The sequence shown here is derived from an EMBL/GenBank/DDBJ whole genome shotgun (WGS) entry which is preliminary data.</text>
</comment>
<dbReference type="SMART" id="SM00028">
    <property type="entry name" value="TPR"/>
    <property type="match status" value="2"/>
</dbReference>
<evidence type="ECO:0000256" key="3">
    <source>
        <dbReference type="ARBA" id="ARBA00022737"/>
    </source>
</evidence>